<feature type="domain" description="ABC transmembrane type-2" evidence="10">
    <location>
        <begin position="42"/>
        <end position="262"/>
    </location>
</feature>
<evidence type="ECO:0000313" key="12">
    <source>
        <dbReference type="Proteomes" id="UP000230859"/>
    </source>
</evidence>
<feature type="transmembrane region" description="Helical" evidence="9">
    <location>
        <begin position="147"/>
        <end position="172"/>
    </location>
</feature>
<evidence type="ECO:0000256" key="7">
    <source>
        <dbReference type="ARBA" id="ARBA00022989"/>
    </source>
</evidence>
<feature type="transmembrane region" description="Helical" evidence="9">
    <location>
        <begin position="184"/>
        <end position="201"/>
    </location>
</feature>
<name>A0A2H0LR82_9BACT</name>
<dbReference type="GO" id="GO:0140359">
    <property type="term" value="F:ABC-type transporter activity"/>
    <property type="evidence" value="ECO:0007669"/>
    <property type="project" value="InterPro"/>
</dbReference>
<keyword evidence="7 9" id="KW-1133">Transmembrane helix</keyword>
<feature type="transmembrane region" description="Helical" evidence="9">
    <location>
        <begin position="237"/>
        <end position="259"/>
    </location>
</feature>
<dbReference type="GO" id="GO:0015920">
    <property type="term" value="P:lipopolysaccharide transport"/>
    <property type="evidence" value="ECO:0007669"/>
    <property type="project" value="TreeGrafter"/>
</dbReference>
<dbReference type="GO" id="GO:0005886">
    <property type="term" value="C:plasma membrane"/>
    <property type="evidence" value="ECO:0007669"/>
    <property type="project" value="UniProtKB-SubCell"/>
</dbReference>
<protein>
    <recommendedName>
        <fullName evidence="9">Transport permease protein</fullName>
    </recommendedName>
</protein>
<proteinExistence type="inferred from homology"/>
<keyword evidence="4 9" id="KW-1003">Cell membrane</keyword>
<feature type="transmembrane region" description="Helical" evidence="9">
    <location>
        <begin position="41"/>
        <end position="65"/>
    </location>
</feature>
<keyword evidence="6 9" id="KW-0812">Transmembrane</keyword>
<comment type="subcellular location">
    <subcellularLocation>
        <location evidence="1">Cell inner membrane</location>
        <topology evidence="1">Multi-pass membrane protein</topology>
    </subcellularLocation>
    <subcellularLocation>
        <location evidence="9">Cell membrane</location>
        <topology evidence="9">Multi-pass membrane protein</topology>
    </subcellularLocation>
</comment>
<dbReference type="PANTHER" id="PTHR30413:SF8">
    <property type="entry name" value="TRANSPORT PERMEASE PROTEIN"/>
    <property type="match status" value="1"/>
</dbReference>
<reference evidence="11 12" key="1">
    <citation type="submission" date="2017-09" db="EMBL/GenBank/DDBJ databases">
        <title>Depth-based differentiation of microbial function through sediment-hosted aquifers and enrichment of novel symbionts in the deep terrestrial subsurface.</title>
        <authorList>
            <person name="Probst A.J."/>
            <person name="Ladd B."/>
            <person name="Jarett J.K."/>
            <person name="Geller-Mcgrath D.E."/>
            <person name="Sieber C.M."/>
            <person name="Emerson J.B."/>
            <person name="Anantharaman K."/>
            <person name="Thomas B.C."/>
            <person name="Malmstrom R."/>
            <person name="Stieglmeier M."/>
            <person name="Klingl A."/>
            <person name="Woyke T."/>
            <person name="Ryan C.M."/>
            <person name="Banfield J.F."/>
        </authorList>
    </citation>
    <scope>NUCLEOTIDE SEQUENCE [LARGE SCALE GENOMIC DNA]</scope>
    <source>
        <strain evidence="11">CG11_big_fil_rev_8_21_14_0_20_45_26</strain>
    </source>
</reference>
<feature type="transmembrane region" description="Helical" evidence="9">
    <location>
        <begin position="77"/>
        <end position="94"/>
    </location>
</feature>
<comment type="similarity">
    <text evidence="2 9">Belongs to the ABC-2 integral membrane protein family.</text>
</comment>
<dbReference type="EMBL" id="PCVY01000028">
    <property type="protein sequence ID" value="PIQ86888.1"/>
    <property type="molecule type" value="Genomic_DNA"/>
</dbReference>
<dbReference type="Proteomes" id="UP000230859">
    <property type="component" value="Unassembled WGS sequence"/>
</dbReference>
<dbReference type="PANTHER" id="PTHR30413">
    <property type="entry name" value="INNER MEMBRANE TRANSPORT PERMEASE"/>
    <property type="match status" value="1"/>
</dbReference>
<evidence type="ECO:0000256" key="8">
    <source>
        <dbReference type="ARBA" id="ARBA00023136"/>
    </source>
</evidence>
<evidence type="ECO:0000259" key="10">
    <source>
        <dbReference type="PROSITE" id="PS51012"/>
    </source>
</evidence>
<evidence type="ECO:0000256" key="1">
    <source>
        <dbReference type="ARBA" id="ARBA00004429"/>
    </source>
</evidence>
<keyword evidence="8 9" id="KW-0472">Membrane</keyword>
<accession>A0A2H0LR82</accession>
<dbReference type="AlphaFoldDB" id="A0A2H0LR82"/>
<dbReference type="InterPro" id="IPR013525">
    <property type="entry name" value="ABC2_TM"/>
</dbReference>
<evidence type="ECO:0000256" key="3">
    <source>
        <dbReference type="ARBA" id="ARBA00022448"/>
    </source>
</evidence>
<evidence type="ECO:0000313" key="11">
    <source>
        <dbReference type="EMBL" id="PIQ86888.1"/>
    </source>
</evidence>
<evidence type="ECO:0000256" key="9">
    <source>
        <dbReference type="RuleBase" id="RU361157"/>
    </source>
</evidence>
<comment type="caution">
    <text evidence="11">The sequence shown here is derived from an EMBL/GenBank/DDBJ whole genome shotgun (WGS) entry which is preliminary data.</text>
</comment>
<dbReference type="PROSITE" id="PS51012">
    <property type="entry name" value="ABC_TM2"/>
    <property type="match status" value="1"/>
</dbReference>
<dbReference type="Pfam" id="PF01061">
    <property type="entry name" value="ABC2_membrane"/>
    <property type="match status" value="1"/>
</dbReference>
<dbReference type="InterPro" id="IPR047817">
    <property type="entry name" value="ABC2_TM_bact-type"/>
</dbReference>
<keyword evidence="5" id="KW-0997">Cell inner membrane</keyword>
<feature type="transmembrane region" description="Helical" evidence="9">
    <location>
        <begin position="115"/>
        <end position="141"/>
    </location>
</feature>
<evidence type="ECO:0000256" key="6">
    <source>
        <dbReference type="ARBA" id="ARBA00022692"/>
    </source>
</evidence>
<evidence type="ECO:0000256" key="5">
    <source>
        <dbReference type="ARBA" id="ARBA00022519"/>
    </source>
</evidence>
<organism evidence="11 12">
    <name type="scientific">Candidatus Abzuiibacterium crystallinum</name>
    <dbReference type="NCBI Taxonomy" id="1974748"/>
    <lineage>
        <taxon>Bacteria</taxon>
        <taxon>Pseudomonadati</taxon>
        <taxon>Candidatus Omnitrophota</taxon>
        <taxon>Candidatus Abzuiibacterium</taxon>
    </lineage>
</organism>
<sequence length="270" mass="30918">MTTIKASSGWIPLNLKELWQARELIFFLTWRDIKVRYKQTIIGAAWAILQPFLTMVIFTVIFGHLAKMPSDGIPYPIFAYSALLPWQFFSHAVTESANTLIVNQQLVTKVYFPRLAMPLSATFSGVVDFFFAFLVLIGMMVYYQTPLLISVIYLPIFMVLAFMTALGVGLWLSALNVRYRDVRYTIPFLIQFWFFATPIAYPSSLVPEGWRFLYGLNPMVGVIEGFRWALFGQSNELQGMIIFSGLIACVICVSGMYYFKRMEKSFADVI</sequence>
<evidence type="ECO:0000256" key="2">
    <source>
        <dbReference type="ARBA" id="ARBA00007783"/>
    </source>
</evidence>
<gene>
    <name evidence="11" type="ORF">COV74_03220</name>
</gene>
<evidence type="ECO:0000256" key="4">
    <source>
        <dbReference type="ARBA" id="ARBA00022475"/>
    </source>
</evidence>
<keyword evidence="3 9" id="KW-0813">Transport</keyword>